<feature type="region of interest" description="Disordered" evidence="1">
    <location>
        <begin position="264"/>
        <end position="300"/>
    </location>
</feature>
<dbReference type="PANTHER" id="PTHR32166">
    <property type="entry name" value="OSJNBA0013A04.12 PROTEIN"/>
    <property type="match status" value="1"/>
</dbReference>
<dbReference type="SUPFAM" id="SSF53098">
    <property type="entry name" value="Ribonuclease H-like"/>
    <property type="match status" value="1"/>
</dbReference>
<protein>
    <recommendedName>
        <fullName evidence="2">DUF659 domain-containing protein</fullName>
    </recommendedName>
</protein>
<dbReference type="AlphaFoldDB" id="A0A2N9FH45"/>
<gene>
    <name evidence="3" type="ORF">FSB_LOCUS18038</name>
</gene>
<accession>A0A2N9FH45</accession>
<dbReference type="InterPro" id="IPR012337">
    <property type="entry name" value="RNaseH-like_sf"/>
</dbReference>
<dbReference type="PANTHER" id="PTHR32166:SF81">
    <property type="entry name" value="OS06G0658400 PROTEIN"/>
    <property type="match status" value="1"/>
</dbReference>
<feature type="domain" description="DUF659" evidence="2">
    <location>
        <begin position="84"/>
        <end position="221"/>
    </location>
</feature>
<dbReference type="Pfam" id="PF04937">
    <property type="entry name" value="DUF659"/>
    <property type="match status" value="1"/>
</dbReference>
<feature type="compositionally biased region" description="Low complexity" evidence="1">
    <location>
        <begin position="272"/>
        <end position="281"/>
    </location>
</feature>
<organism evidence="3">
    <name type="scientific">Fagus sylvatica</name>
    <name type="common">Beechnut</name>
    <dbReference type="NCBI Taxonomy" id="28930"/>
    <lineage>
        <taxon>Eukaryota</taxon>
        <taxon>Viridiplantae</taxon>
        <taxon>Streptophyta</taxon>
        <taxon>Embryophyta</taxon>
        <taxon>Tracheophyta</taxon>
        <taxon>Spermatophyta</taxon>
        <taxon>Magnoliopsida</taxon>
        <taxon>eudicotyledons</taxon>
        <taxon>Gunneridae</taxon>
        <taxon>Pentapetalae</taxon>
        <taxon>rosids</taxon>
        <taxon>fabids</taxon>
        <taxon>Fagales</taxon>
        <taxon>Fagaceae</taxon>
        <taxon>Fagus</taxon>
    </lineage>
</organism>
<dbReference type="EMBL" id="OIVN01001125">
    <property type="protein sequence ID" value="SPC90156.1"/>
    <property type="molecule type" value="Genomic_DNA"/>
</dbReference>
<name>A0A2N9FH45_FAGSY</name>
<dbReference type="InterPro" id="IPR007021">
    <property type="entry name" value="DUF659"/>
</dbReference>
<proteinExistence type="predicted"/>
<reference evidence="3" key="1">
    <citation type="submission" date="2018-02" db="EMBL/GenBank/DDBJ databases">
        <authorList>
            <person name="Cohen D.B."/>
            <person name="Kent A.D."/>
        </authorList>
    </citation>
    <scope>NUCLEOTIDE SEQUENCE</scope>
</reference>
<evidence type="ECO:0000256" key="1">
    <source>
        <dbReference type="SAM" id="MobiDB-lite"/>
    </source>
</evidence>
<evidence type="ECO:0000313" key="3">
    <source>
        <dbReference type="EMBL" id="SPC90156.1"/>
    </source>
</evidence>
<feature type="compositionally biased region" description="Acidic residues" evidence="1">
    <location>
        <begin position="288"/>
        <end position="300"/>
    </location>
</feature>
<sequence length="300" mass="33030">MIPLTPGDGSESISSNMFGVRKRKLTGKSPLERAFNNGCKEHLTSLIARMFYSGGIPFHFARNPHYVNSYKFAANNMITGYVPPGYNALRTTLLQKERVNVEKMLKLIKDGWKEKGVSVVSDGWTDPQRRPLINFMATSKGAPVFLKAIDGTKEYKDKYYISELLMNVIKEIGPEKVVQVITDNAYVMKAVGSLIEAEYPYIFWTPYVVHTFNLALKNICAPKNTERNAVTYAECDSWEDPYGGAGMLEIASLALDEPELEEEVMGATSVTVGSSAPVDSGSGSGSVGDEDDEEDVVLLG</sequence>
<evidence type="ECO:0000259" key="2">
    <source>
        <dbReference type="Pfam" id="PF04937"/>
    </source>
</evidence>